<name>A0A8J3MR42_9CHLR</name>
<gene>
    <name evidence="1" type="ORF">KSX_00930</name>
</gene>
<comment type="caution">
    <text evidence="1">The sequence shown here is derived from an EMBL/GenBank/DDBJ whole genome shotgun (WGS) entry which is preliminary data.</text>
</comment>
<dbReference type="AlphaFoldDB" id="A0A8J3MR42"/>
<dbReference type="RefSeq" id="WP_220191537.1">
    <property type="nucleotide sequence ID" value="NZ_BNJF01000001.1"/>
</dbReference>
<evidence type="ECO:0000313" key="1">
    <source>
        <dbReference type="EMBL" id="GHO41930.1"/>
    </source>
</evidence>
<accession>A0A8J3MR42</accession>
<organism evidence="1 2">
    <name type="scientific">Ktedonospora formicarum</name>
    <dbReference type="NCBI Taxonomy" id="2778364"/>
    <lineage>
        <taxon>Bacteria</taxon>
        <taxon>Bacillati</taxon>
        <taxon>Chloroflexota</taxon>
        <taxon>Ktedonobacteria</taxon>
        <taxon>Ktedonobacterales</taxon>
        <taxon>Ktedonobacteraceae</taxon>
        <taxon>Ktedonospora</taxon>
    </lineage>
</organism>
<dbReference type="Proteomes" id="UP000612362">
    <property type="component" value="Unassembled WGS sequence"/>
</dbReference>
<evidence type="ECO:0000313" key="2">
    <source>
        <dbReference type="Proteomes" id="UP000612362"/>
    </source>
</evidence>
<proteinExistence type="predicted"/>
<protein>
    <submittedName>
        <fullName evidence="1">Uncharacterized protein</fullName>
    </submittedName>
</protein>
<reference evidence="1" key="1">
    <citation type="submission" date="2020-10" db="EMBL/GenBank/DDBJ databases">
        <title>Taxonomic study of unclassified bacteria belonging to the class Ktedonobacteria.</title>
        <authorList>
            <person name="Yabe S."/>
            <person name="Wang C.M."/>
            <person name="Zheng Y."/>
            <person name="Sakai Y."/>
            <person name="Cavaletti L."/>
            <person name="Monciardini P."/>
            <person name="Donadio S."/>
        </authorList>
    </citation>
    <scope>NUCLEOTIDE SEQUENCE</scope>
    <source>
        <strain evidence="1">SOSP1-1</strain>
    </source>
</reference>
<dbReference type="EMBL" id="BNJF01000001">
    <property type="protein sequence ID" value="GHO41930.1"/>
    <property type="molecule type" value="Genomic_DNA"/>
</dbReference>
<keyword evidence="2" id="KW-1185">Reference proteome</keyword>
<sequence>MRTSVQQTSLLNIGGVIPGLSVKGAALPARSEAGIGGLMAWADRLWFVTYVSHTRTTGAGTGLYEIDEDLQIRKRPESVVGTYANRLLHTETNQVILGPHIIDVEGNVRTIEALQDHRLAATMRHLYDPANKVYYLTMEGLFLEFDLNTFHIEQLYDLTQELQVPQGAQPHFKSGHTAQGRVVVTNNTYDERDFAGTQAAGRLAEWDGERWTILERTGFNEVTGRMNFGSTIFATGWDKASAILRVFTEGSWSRYRLPKASHTFDHFWQTEWPRIREVEHERFLMDCHGMFYELSPTSYGGKVWGVRPISTHLRVVPDFCAFRGFLVMGGNQVTPTGDSNLLAGEPQAGLWFGKTDDLWQFGKPKGWGGPWWDAAVEAGVSSDPYLMTGFEQKGLHLYHDAPHAVNITIEVDFLGTQNWQTYDILTVPAGKYVHHEFPTAFSAHWVRFTSNTTCNATAYLMYN</sequence>